<name>A0ACC3CVI5_9PEZI</name>
<organism evidence="1 2">
    <name type="scientific">Coniosporium uncinatum</name>
    <dbReference type="NCBI Taxonomy" id="93489"/>
    <lineage>
        <taxon>Eukaryota</taxon>
        <taxon>Fungi</taxon>
        <taxon>Dikarya</taxon>
        <taxon>Ascomycota</taxon>
        <taxon>Pezizomycotina</taxon>
        <taxon>Dothideomycetes</taxon>
        <taxon>Dothideomycetes incertae sedis</taxon>
        <taxon>Coniosporium</taxon>
    </lineage>
</organism>
<comment type="caution">
    <text evidence="1">The sequence shown here is derived from an EMBL/GenBank/DDBJ whole genome shotgun (WGS) entry which is preliminary data.</text>
</comment>
<accession>A0ACC3CVI5</accession>
<protein>
    <submittedName>
        <fullName evidence="1">Uncharacterized protein</fullName>
    </submittedName>
</protein>
<feature type="non-terminal residue" evidence="1">
    <location>
        <position position="309"/>
    </location>
</feature>
<sequence>MAVSRSRVFLDVSIGTEPAGRLVIELFVDKAPKTCENFRALCTGSKPPLSYKASPFHRVIDEFMIQGGDITKGNGTGGDSIYGGEFADENIGWRPIDKEGLVCMANRGKDTNSSQFFITLAPCPHLNAKHTLFGHIVSGQETMTRIAKVDVDKDDRPLVPVLITRCGELERRGSSNNNNNNNKKKPKGDRNDVDSVPAATSTSRGRRKRRRSGSPSRSPSPSRGHTRRSGSRHRRPHRKHRYTCDRSSSRDSSRRPRREEEEEGEQKGRRRRRSDASPDHNLRGRMRRRSRSRSRTHPVVNEEEEDGSA</sequence>
<gene>
    <name evidence="1" type="ORF">LTS18_014086</name>
</gene>
<evidence type="ECO:0000313" key="1">
    <source>
        <dbReference type="EMBL" id="KAK3045301.1"/>
    </source>
</evidence>
<reference evidence="1" key="1">
    <citation type="submission" date="2024-09" db="EMBL/GenBank/DDBJ databases">
        <title>Black Yeasts Isolated from many extreme environments.</title>
        <authorList>
            <person name="Coleine C."/>
            <person name="Stajich J.E."/>
            <person name="Selbmann L."/>
        </authorList>
    </citation>
    <scope>NUCLEOTIDE SEQUENCE</scope>
    <source>
        <strain evidence="1">CCFEE 5737</strain>
    </source>
</reference>
<evidence type="ECO:0000313" key="2">
    <source>
        <dbReference type="Proteomes" id="UP001186974"/>
    </source>
</evidence>
<keyword evidence="2" id="KW-1185">Reference proteome</keyword>
<proteinExistence type="predicted"/>
<dbReference type="EMBL" id="JAWDJW010010786">
    <property type="protein sequence ID" value="KAK3045301.1"/>
    <property type="molecule type" value="Genomic_DNA"/>
</dbReference>
<dbReference type="Proteomes" id="UP001186974">
    <property type="component" value="Unassembled WGS sequence"/>
</dbReference>